<dbReference type="EMBL" id="CACRXK020000127">
    <property type="protein sequence ID" value="CAB3978582.1"/>
    <property type="molecule type" value="Genomic_DNA"/>
</dbReference>
<accession>A0A6S7FNI4</accession>
<dbReference type="InterPro" id="IPR003649">
    <property type="entry name" value="Bbox_C"/>
</dbReference>
<dbReference type="Proteomes" id="UP001152795">
    <property type="component" value="Unassembled WGS sequence"/>
</dbReference>
<dbReference type="SMART" id="SM00502">
    <property type="entry name" value="BBC"/>
    <property type="match status" value="1"/>
</dbReference>
<protein>
    <submittedName>
        <fullName evidence="1">E3 ubiquitin- ligase TRIM71-like</fullName>
    </submittedName>
</protein>
<keyword evidence="1" id="KW-0436">Ligase</keyword>
<dbReference type="AlphaFoldDB" id="A0A6S7FNI4"/>
<organism evidence="1 2">
    <name type="scientific">Paramuricea clavata</name>
    <name type="common">Red gorgonian</name>
    <name type="synonym">Violescent sea-whip</name>
    <dbReference type="NCBI Taxonomy" id="317549"/>
    <lineage>
        <taxon>Eukaryota</taxon>
        <taxon>Metazoa</taxon>
        <taxon>Cnidaria</taxon>
        <taxon>Anthozoa</taxon>
        <taxon>Octocorallia</taxon>
        <taxon>Malacalcyonacea</taxon>
        <taxon>Plexauridae</taxon>
        <taxon>Paramuricea</taxon>
    </lineage>
</organism>
<name>A0A6S7FNI4_PARCT</name>
<evidence type="ECO:0000313" key="2">
    <source>
        <dbReference type="Proteomes" id="UP001152795"/>
    </source>
</evidence>
<evidence type="ECO:0000313" key="1">
    <source>
        <dbReference type="EMBL" id="CAB3978582.1"/>
    </source>
</evidence>
<gene>
    <name evidence="1" type="ORF">PACLA_8A077699</name>
</gene>
<reference evidence="1" key="1">
    <citation type="submission" date="2020-04" db="EMBL/GenBank/DDBJ databases">
        <authorList>
            <person name="Alioto T."/>
            <person name="Alioto T."/>
            <person name="Gomez Garrido J."/>
        </authorList>
    </citation>
    <scope>NUCLEOTIDE SEQUENCE</scope>
    <source>
        <strain evidence="1">A484AB</strain>
    </source>
</reference>
<proteinExistence type="predicted"/>
<keyword evidence="2" id="KW-1185">Reference proteome</keyword>
<comment type="caution">
    <text evidence="1">The sequence shown here is derived from an EMBL/GenBank/DDBJ whole genome shotgun (WGS) entry which is preliminary data.</text>
</comment>
<sequence>MASLGEIPSDKSMVNGEKVLVSDTKTEDLEYLLECCMEKLDEAEASLTSITEMENRVNEKGFQVQSEIKRTAESMIETIQQRKCEMGSQVKSAMKAKQKALNSQKNKLSSYVESLKSSMEYSKDILNNNDSDASQWKPALVELLREVVDEQIDHEPAANESFELTVNEEEYMFDLEEFFTRLCTRRRSHLSSTDT</sequence>
<dbReference type="GO" id="GO:0016874">
    <property type="term" value="F:ligase activity"/>
    <property type="evidence" value="ECO:0007669"/>
    <property type="project" value="UniProtKB-KW"/>
</dbReference>